<accession>A0A1D2A8W1</accession>
<dbReference type="GO" id="GO:0005524">
    <property type="term" value="F:ATP binding"/>
    <property type="evidence" value="ECO:0007669"/>
    <property type="project" value="InterPro"/>
</dbReference>
<sequence length="845" mass="88335">CQLLVFHRLCMLVIKTLRGQRYEVVSEEAPTIRDVKRLLAVQHGAPSLQLFYKGMRLPDDQAIADLKLGPLDTLAGIPSRGAGRVQAEPNHLGNGQTASPCPAVIQVTSEPVCEIPGDSATAPASASPPASPTSLDTLLPGYLSRPGVSPAKLLRRSVGPGSTASAGHAVSRSAPWPDARPSMGEELRRHASEAGEAKLQAEEGSGSGPLGANAGEDADVEAVRAELRVQGVAFMHGGAAGDDCPKEASPEVGFSRETLLREPNQLSDDEAAAPLAADPFDNSGKVRDAESAALIAAMVLPREAHRLEWAFSVLTNVVSFLDRTHIQPSWRRVAAGLASLQLPGNITLEDVQAMATICPDVLSLHTHHRLREQDQVDGWKGTRGSEALTAMQESLGAARQAEAASGEAGGSIPNPMQIPTDGAGAVVGGVAGSDSEAEGLILSVVDVGRVTSKGGIPPGFLERMRQAEPSGQDGNVAVDAGALGAQAAVKGLLPGAAAPPEGAASEGAAAAAAVAAPLPAQSPALVARPRRGRVTKQQRIAWAFRCALARAVLDAQRLARGRRQVSKVDSAGPAEWQGDPTTVAELARAAAGRRPAAAGRGAAAAAGGRRPGAPRALPSTVRLNEPCLDRGALDTVGFLDHLRRLSWYRDQVVHCEWVPARRASFAEPSGGLSGALAAALAAQGVTRLFSHQAHAVDLLRQGQHTVIATSTASGKSLCYNVPILEAIAADPSATAIYMFPTKALAQDQLRALRTLCQRVFGDAAPAVEVYDGDTPKSERGPIRDRARLLITNPDMLHMSILPVHGQFESLLRGLRYVVLDEGHAYKGVFGAHSAMVVRRLRRLCA</sequence>
<dbReference type="InterPro" id="IPR014001">
    <property type="entry name" value="Helicase_ATP-bd"/>
</dbReference>
<dbReference type="GO" id="GO:0036297">
    <property type="term" value="P:interstrand cross-link repair"/>
    <property type="evidence" value="ECO:0007669"/>
    <property type="project" value="TreeGrafter"/>
</dbReference>
<dbReference type="GO" id="GO:0005634">
    <property type="term" value="C:nucleus"/>
    <property type="evidence" value="ECO:0007669"/>
    <property type="project" value="TreeGrafter"/>
</dbReference>
<dbReference type="Gene3D" id="3.10.20.90">
    <property type="entry name" value="Phosphatidylinositol 3-kinase Catalytic Subunit, Chain A, domain 1"/>
    <property type="match status" value="1"/>
</dbReference>
<dbReference type="PANTHER" id="PTHR47957">
    <property type="entry name" value="ATP-DEPENDENT HELICASE HRQ1"/>
    <property type="match status" value="1"/>
</dbReference>
<feature type="compositionally biased region" description="Low complexity" evidence="1">
    <location>
        <begin position="118"/>
        <end position="140"/>
    </location>
</feature>
<feature type="non-terminal residue" evidence="4">
    <location>
        <position position="1"/>
    </location>
</feature>
<feature type="region of interest" description="Disordered" evidence="1">
    <location>
        <begin position="598"/>
        <end position="617"/>
    </location>
</feature>
<feature type="domain" description="Ubiquitin-like" evidence="2">
    <location>
        <begin position="10"/>
        <end position="83"/>
    </location>
</feature>
<dbReference type="PANTHER" id="PTHR47957:SF3">
    <property type="entry name" value="ATP-DEPENDENT HELICASE HRQ1"/>
    <property type="match status" value="1"/>
</dbReference>
<organism evidence="4">
    <name type="scientific">Auxenochlorella protothecoides</name>
    <name type="common">Green microalga</name>
    <name type="synonym">Chlorella protothecoides</name>
    <dbReference type="NCBI Taxonomy" id="3075"/>
    <lineage>
        <taxon>Eukaryota</taxon>
        <taxon>Viridiplantae</taxon>
        <taxon>Chlorophyta</taxon>
        <taxon>core chlorophytes</taxon>
        <taxon>Trebouxiophyceae</taxon>
        <taxon>Chlorellales</taxon>
        <taxon>Chlorellaceae</taxon>
        <taxon>Auxenochlorella</taxon>
    </lineage>
</organism>
<dbReference type="AlphaFoldDB" id="A0A1D2A8W1"/>
<dbReference type="SUPFAM" id="SSF52540">
    <property type="entry name" value="P-loop containing nucleoside triphosphate hydrolases"/>
    <property type="match status" value="1"/>
</dbReference>
<evidence type="ECO:0000259" key="2">
    <source>
        <dbReference type="PROSITE" id="PS50053"/>
    </source>
</evidence>
<protein>
    <recommendedName>
        <fullName evidence="5">Helicase ATP-binding domain-containing protein</fullName>
    </recommendedName>
</protein>
<dbReference type="InterPro" id="IPR029071">
    <property type="entry name" value="Ubiquitin-like_domsf"/>
</dbReference>
<dbReference type="InterPro" id="IPR027417">
    <property type="entry name" value="P-loop_NTPase"/>
</dbReference>
<feature type="non-terminal residue" evidence="4">
    <location>
        <position position="845"/>
    </location>
</feature>
<feature type="region of interest" description="Disordered" evidence="1">
    <location>
        <begin position="115"/>
        <end position="215"/>
    </location>
</feature>
<evidence type="ECO:0000313" key="4">
    <source>
        <dbReference type="EMBL" id="JAT75614.1"/>
    </source>
</evidence>
<dbReference type="SMART" id="SM00487">
    <property type="entry name" value="DEXDc"/>
    <property type="match status" value="1"/>
</dbReference>
<dbReference type="Pfam" id="PF00270">
    <property type="entry name" value="DEAD"/>
    <property type="match status" value="1"/>
</dbReference>
<dbReference type="InterPro" id="IPR000626">
    <property type="entry name" value="Ubiquitin-like_dom"/>
</dbReference>
<dbReference type="InterPro" id="IPR011545">
    <property type="entry name" value="DEAD/DEAH_box_helicase_dom"/>
</dbReference>
<dbReference type="SUPFAM" id="SSF54236">
    <property type="entry name" value="Ubiquitin-like"/>
    <property type="match status" value="1"/>
</dbReference>
<dbReference type="PROSITE" id="PS51192">
    <property type="entry name" value="HELICASE_ATP_BIND_1"/>
    <property type="match status" value="1"/>
</dbReference>
<dbReference type="CDD" id="cd17039">
    <property type="entry name" value="Ubl_ubiquitin_like"/>
    <property type="match status" value="1"/>
</dbReference>
<reference evidence="4" key="1">
    <citation type="submission" date="2015-08" db="EMBL/GenBank/DDBJ databases">
        <authorList>
            <person name="Babu N.S."/>
            <person name="Beckwith C.J."/>
            <person name="Beseler K.G."/>
            <person name="Brison A."/>
            <person name="Carone J.V."/>
            <person name="Caskin T.P."/>
            <person name="Diamond M."/>
            <person name="Durham M.E."/>
            <person name="Foxe J.M."/>
            <person name="Go M."/>
            <person name="Henderson B.A."/>
            <person name="Jones I.B."/>
            <person name="McGettigan J.A."/>
            <person name="Micheletti S.J."/>
            <person name="Nasrallah M.E."/>
            <person name="Ortiz D."/>
            <person name="Piller C.R."/>
            <person name="Privatt S.R."/>
            <person name="Schneider S.L."/>
            <person name="Sharp S."/>
            <person name="Smith T.C."/>
            <person name="Stanton J.D."/>
            <person name="Ullery H.E."/>
            <person name="Wilson R.J."/>
            <person name="Serrano M.G."/>
            <person name="Buck G."/>
            <person name="Lee V."/>
            <person name="Wang Y."/>
            <person name="Carvalho R."/>
            <person name="Voegtly L."/>
            <person name="Shi R."/>
            <person name="Duckworth R."/>
            <person name="Johnson A."/>
            <person name="Loviza R."/>
            <person name="Walstead R."/>
            <person name="Shah Z."/>
            <person name="Kiflezghi M."/>
            <person name="Wade K."/>
            <person name="Ball S.L."/>
            <person name="Bradley K.W."/>
            <person name="Asai D.J."/>
            <person name="Bowman C.A."/>
            <person name="Russell D.A."/>
            <person name="Pope W.H."/>
            <person name="Jacobs-Sera D."/>
            <person name="Hendrix R.W."/>
            <person name="Hatfull G.F."/>
        </authorList>
    </citation>
    <scope>NUCLEOTIDE SEQUENCE</scope>
</reference>
<name>A0A1D2A8W1_AUXPR</name>
<proteinExistence type="predicted"/>
<dbReference type="GO" id="GO:0003676">
    <property type="term" value="F:nucleic acid binding"/>
    <property type="evidence" value="ECO:0007669"/>
    <property type="project" value="InterPro"/>
</dbReference>
<gene>
    <name evidence="4" type="ORF">g.59276</name>
</gene>
<dbReference type="GO" id="GO:0043138">
    <property type="term" value="F:3'-5' DNA helicase activity"/>
    <property type="evidence" value="ECO:0007669"/>
    <property type="project" value="TreeGrafter"/>
</dbReference>
<evidence type="ECO:0000256" key="1">
    <source>
        <dbReference type="SAM" id="MobiDB-lite"/>
    </source>
</evidence>
<dbReference type="PROSITE" id="PS50053">
    <property type="entry name" value="UBIQUITIN_2"/>
    <property type="match status" value="1"/>
</dbReference>
<dbReference type="EMBL" id="GDKF01003008">
    <property type="protein sequence ID" value="JAT75614.1"/>
    <property type="molecule type" value="Transcribed_RNA"/>
</dbReference>
<dbReference type="GO" id="GO:0006289">
    <property type="term" value="P:nucleotide-excision repair"/>
    <property type="evidence" value="ECO:0007669"/>
    <property type="project" value="TreeGrafter"/>
</dbReference>
<feature type="compositionally biased region" description="Low complexity" evidence="1">
    <location>
        <begin position="598"/>
        <end position="616"/>
    </location>
</feature>
<evidence type="ECO:0000259" key="3">
    <source>
        <dbReference type="PROSITE" id="PS51192"/>
    </source>
</evidence>
<dbReference type="CDD" id="cd17923">
    <property type="entry name" value="DEXHc_Hrq1-like"/>
    <property type="match status" value="1"/>
</dbReference>
<evidence type="ECO:0008006" key="5">
    <source>
        <dbReference type="Google" id="ProtNLM"/>
    </source>
</evidence>
<feature type="compositionally biased region" description="Basic and acidic residues" evidence="1">
    <location>
        <begin position="183"/>
        <end position="201"/>
    </location>
</feature>
<feature type="domain" description="Helicase ATP-binding" evidence="3">
    <location>
        <begin position="696"/>
        <end position="845"/>
    </location>
</feature>
<dbReference type="Gene3D" id="3.40.50.300">
    <property type="entry name" value="P-loop containing nucleotide triphosphate hydrolases"/>
    <property type="match status" value="1"/>
</dbReference>